<feature type="compositionally biased region" description="Basic and acidic residues" evidence="8">
    <location>
        <begin position="15"/>
        <end position="28"/>
    </location>
</feature>
<dbReference type="Proteomes" id="UP000554482">
    <property type="component" value="Unassembled WGS sequence"/>
</dbReference>
<dbReference type="EMBL" id="JABWDY010017737">
    <property type="protein sequence ID" value="KAF5195159.1"/>
    <property type="molecule type" value="Genomic_DNA"/>
</dbReference>
<keyword evidence="7" id="KW-0325">Glycoprotein</keyword>
<dbReference type="InterPro" id="IPR011009">
    <property type="entry name" value="Kinase-like_dom_sf"/>
</dbReference>
<comment type="subcellular location">
    <subcellularLocation>
        <location evidence="1">Membrane</location>
        <topology evidence="1">Single-pass type I membrane protein</topology>
    </subcellularLocation>
</comment>
<dbReference type="PROSITE" id="PS50011">
    <property type="entry name" value="PROTEIN_KINASE_DOM"/>
    <property type="match status" value="1"/>
</dbReference>
<dbReference type="GO" id="GO:0005524">
    <property type="term" value="F:ATP binding"/>
    <property type="evidence" value="ECO:0007669"/>
    <property type="project" value="InterPro"/>
</dbReference>
<feature type="compositionally biased region" description="Low complexity" evidence="8">
    <location>
        <begin position="128"/>
        <end position="138"/>
    </location>
</feature>
<protein>
    <submittedName>
        <fullName evidence="10">Serine-threonine/tyrosine-protein kinase catalytic domain-containing protein</fullName>
    </submittedName>
</protein>
<evidence type="ECO:0000256" key="1">
    <source>
        <dbReference type="ARBA" id="ARBA00004479"/>
    </source>
</evidence>
<dbReference type="PANTHER" id="PTHR27009">
    <property type="entry name" value="RUST RESISTANCE KINASE LR10-RELATED"/>
    <property type="match status" value="1"/>
</dbReference>
<evidence type="ECO:0000259" key="9">
    <source>
        <dbReference type="PROSITE" id="PS50011"/>
    </source>
</evidence>
<evidence type="ECO:0000256" key="2">
    <source>
        <dbReference type="ARBA" id="ARBA00022527"/>
    </source>
</evidence>
<keyword evidence="10" id="KW-0418">Kinase</keyword>
<dbReference type="GO" id="GO:0016020">
    <property type="term" value="C:membrane"/>
    <property type="evidence" value="ECO:0007669"/>
    <property type="project" value="UniProtKB-SubCell"/>
</dbReference>
<proteinExistence type="predicted"/>
<gene>
    <name evidence="10" type="ORF">FRX31_015254</name>
</gene>
<feature type="region of interest" description="Disordered" evidence="8">
    <location>
        <begin position="122"/>
        <end position="151"/>
    </location>
</feature>
<keyword evidence="4" id="KW-0732">Signal</keyword>
<feature type="non-terminal residue" evidence="10">
    <location>
        <position position="151"/>
    </location>
</feature>
<dbReference type="AlphaFoldDB" id="A0A7J6WCQ7"/>
<evidence type="ECO:0000256" key="8">
    <source>
        <dbReference type="SAM" id="MobiDB-lite"/>
    </source>
</evidence>
<keyword evidence="11" id="KW-1185">Reference proteome</keyword>
<keyword evidence="2" id="KW-0723">Serine/threonine-protein kinase</keyword>
<evidence type="ECO:0000256" key="7">
    <source>
        <dbReference type="ARBA" id="ARBA00023180"/>
    </source>
</evidence>
<feature type="region of interest" description="Disordered" evidence="8">
    <location>
        <begin position="1"/>
        <end position="55"/>
    </location>
</feature>
<comment type="caution">
    <text evidence="10">The sequence shown here is derived from an EMBL/GenBank/DDBJ whole genome shotgun (WGS) entry which is preliminary data.</text>
</comment>
<reference evidence="10 11" key="1">
    <citation type="submission" date="2020-06" db="EMBL/GenBank/DDBJ databases">
        <title>Transcriptomic and genomic resources for Thalictrum thalictroides and T. hernandezii: Facilitating candidate gene discovery in an emerging model plant lineage.</title>
        <authorList>
            <person name="Arias T."/>
            <person name="Riano-Pachon D.M."/>
            <person name="Di Stilio V.S."/>
        </authorList>
    </citation>
    <scope>NUCLEOTIDE SEQUENCE [LARGE SCALE GENOMIC DNA]</scope>
    <source>
        <strain evidence="11">cv. WT478/WT964</strain>
        <tissue evidence="10">Leaves</tissue>
    </source>
</reference>
<dbReference type="SUPFAM" id="SSF56112">
    <property type="entry name" value="Protein kinase-like (PK-like)"/>
    <property type="match status" value="1"/>
</dbReference>
<dbReference type="InterPro" id="IPR045874">
    <property type="entry name" value="LRK10/LRL21-25-like"/>
</dbReference>
<feature type="domain" description="Protein kinase" evidence="9">
    <location>
        <begin position="1"/>
        <end position="151"/>
    </location>
</feature>
<accession>A0A7J6WCQ7</accession>
<keyword evidence="3" id="KW-0812">Transmembrane</keyword>
<name>A0A7J6WCQ7_THATH</name>
<evidence type="ECO:0000256" key="5">
    <source>
        <dbReference type="ARBA" id="ARBA00022989"/>
    </source>
</evidence>
<keyword evidence="10" id="KW-0808">Transferase</keyword>
<dbReference type="OrthoDB" id="4062651at2759"/>
<feature type="compositionally biased region" description="Low complexity" evidence="8">
    <location>
        <begin position="31"/>
        <end position="45"/>
    </location>
</feature>
<sequence length="151" mass="16689">LATSNSTLAAGSDVFNKEEAEKKSDDKQALSNSSEQESMTSSETQKGTSGYNAPEKWIPTSVVTFKSDVYSFGMLLFEVLGRRRNSFGKEWFPIHRLPEDRPSMSSVVHMLEMEIPVMDPPNPFPFVGTSTSSSSEGSPRFNREASPSIEL</sequence>
<evidence type="ECO:0000256" key="4">
    <source>
        <dbReference type="ARBA" id="ARBA00022729"/>
    </source>
</evidence>
<dbReference type="Pfam" id="PF07714">
    <property type="entry name" value="PK_Tyr_Ser-Thr"/>
    <property type="match status" value="1"/>
</dbReference>
<dbReference type="GO" id="GO:0004674">
    <property type="term" value="F:protein serine/threonine kinase activity"/>
    <property type="evidence" value="ECO:0007669"/>
    <property type="project" value="UniProtKB-KW"/>
</dbReference>
<evidence type="ECO:0000256" key="6">
    <source>
        <dbReference type="ARBA" id="ARBA00023136"/>
    </source>
</evidence>
<evidence type="ECO:0000256" key="3">
    <source>
        <dbReference type="ARBA" id="ARBA00022692"/>
    </source>
</evidence>
<evidence type="ECO:0000313" key="10">
    <source>
        <dbReference type="EMBL" id="KAF5195159.1"/>
    </source>
</evidence>
<evidence type="ECO:0000313" key="11">
    <source>
        <dbReference type="Proteomes" id="UP000554482"/>
    </source>
</evidence>
<keyword evidence="6" id="KW-0472">Membrane</keyword>
<organism evidence="10 11">
    <name type="scientific">Thalictrum thalictroides</name>
    <name type="common">Rue-anemone</name>
    <name type="synonym">Anemone thalictroides</name>
    <dbReference type="NCBI Taxonomy" id="46969"/>
    <lineage>
        <taxon>Eukaryota</taxon>
        <taxon>Viridiplantae</taxon>
        <taxon>Streptophyta</taxon>
        <taxon>Embryophyta</taxon>
        <taxon>Tracheophyta</taxon>
        <taxon>Spermatophyta</taxon>
        <taxon>Magnoliopsida</taxon>
        <taxon>Ranunculales</taxon>
        <taxon>Ranunculaceae</taxon>
        <taxon>Thalictroideae</taxon>
        <taxon>Thalictrum</taxon>
    </lineage>
</organism>
<dbReference type="InterPro" id="IPR000719">
    <property type="entry name" value="Prot_kinase_dom"/>
</dbReference>
<keyword evidence="5" id="KW-1133">Transmembrane helix</keyword>
<dbReference type="Gene3D" id="1.10.510.10">
    <property type="entry name" value="Transferase(Phosphotransferase) domain 1"/>
    <property type="match status" value="1"/>
</dbReference>
<dbReference type="InterPro" id="IPR001245">
    <property type="entry name" value="Ser-Thr/Tyr_kinase_cat_dom"/>
</dbReference>
<feature type="non-terminal residue" evidence="10">
    <location>
        <position position="1"/>
    </location>
</feature>